<keyword evidence="2" id="KW-0472">Membrane</keyword>
<feature type="region of interest" description="Disordered" evidence="1">
    <location>
        <begin position="90"/>
        <end position="110"/>
    </location>
</feature>
<feature type="compositionally biased region" description="Polar residues" evidence="1">
    <location>
        <begin position="96"/>
        <end position="105"/>
    </location>
</feature>
<sequence>MEKNKQTKTTNKRKLSRNPTGSPVQPQSITSLLMLKIWRFRVFLIGPTIPPVVWIFNHILPRIITRALIRMLRLYHVKLQSFKPVQGPLGGRANPESFSGSTPVGSTLRWPDTKTRSFSRTWHDTEWARTPSNTTGIVRGVLAPPFRREITVAARCLPSASDSNRMGSPTRPIRFTKLVTFAWYGISPGLGHTPVSASVCFRILCEKVVDGGAEGFWALGLAGFWLTLRVGSHCWRAAVWGRRLRRRVTGVLEEDIRCDDIFALARRFMAEDFGSGVDLSFSLIRFKQDGSNRIKIK</sequence>
<evidence type="ECO:0000256" key="1">
    <source>
        <dbReference type="SAM" id="MobiDB-lite"/>
    </source>
</evidence>
<evidence type="ECO:0000256" key="2">
    <source>
        <dbReference type="SAM" id="Phobius"/>
    </source>
</evidence>
<accession>A0A5A7R9Q2</accession>
<feature type="transmembrane region" description="Helical" evidence="2">
    <location>
        <begin position="42"/>
        <end position="60"/>
    </location>
</feature>
<dbReference type="Proteomes" id="UP000325081">
    <property type="component" value="Unassembled WGS sequence"/>
</dbReference>
<keyword evidence="2" id="KW-1133">Transmembrane helix</keyword>
<proteinExistence type="predicted"/>
<gene>
    <name evidence="3" type="ORF">STAS_31895</name>
</gene>
<reference evidence="4" key="1">
    <citation type="journal article" date="2019" name="Curr. Biol.">
        <title>Genome Sequence of Striga asiatica Provides Insight into the Evolution of Plant Parasitism.</title>
        <authorList>
            <person name="Yoshida S."/>
            <person name="Kim S."/>
            <person name="Wafula E.K."/>
            <person name="Tanskanen J."/>
            <person name="Kim Y.M."/>
            <person name="Honaas L."/>
            <person name="Yang Z."/>
            <person name="Spallek T."/>
            <person name="Conn C.E."/>
            <person name="Ichihashi Y."/>
            <person name="Cheong K."/>
            <person name="Cui S."/>
            <person name="Der J.P."/>
            <person name="Gundlach H."/>
            <person name="Jiao Y."/>
            <person name="Hori C."/>
            <person name="Ishida J.K."/>
            <person name="Kasahara H."/>
            <person name="Kiba T."/>
            <person name="Kim M.S."/>
            <person name="Koo N."/>
            <person name="Laohavisit A."/>
            <person name="Lee Y.H."/>
            <person name="Lumba S."/>
            <person name="McCourt P."/>
            <person name="Mortimer J.C."/>
            <person name="Mutuku J.M."/>
            <person name="Nomura T."/>
            <person name="Sasaki-Sekimoto Y."/>
            <person name="Seto Y."/>
            <person name="Wang Y."/>
            <person name="Wakatake T."/>
            <person name="Sakakibara H."/>
            <person name="Demura T."/>
            <person name="Yamaguchi S."/>
            <person name="Yoneyama K."/>
            <person name="Manabe R.I."/>
            <person name="Nelson D.C."/>
            <person name="Schulman A.H."/>
            <person name="Timko M.P."/>
            <person name="dePamphilis C.W."/>
            <person name="Choi D."/>
            <person name="Shirasu K."/>
        </authorList>
    </citation>
    <scope>NUCLEOTIDE SEQUENCE [LARGE SCALE GENOMIC DNA]</scope>
    <source>
        <strain evidence="4">cv. UVA1</strain>
    </source>
</reference>
<comment type="caution">
    <text evidence="3">The sequence shown here is derived from an EMBL/GenBank/DDBJ whole genome shotgun (WGS) entry which is preliminary data.</text>
</comment>
<keyword evidence="4" id="KW-1185">Reference proteome</keyword>
<organism evidence="3 4">
    <name type="scientific">Striga asiatica</name>
    <name type="common">Asiatic witchweed</name>
    <name type="synonym">Buchnera asiatica</name>
    <dbReference type="NCBI Taxonomy" id="4170"/>
    <lineage>
        <taxon>Eukaryota</taxon>
        <taxon>Viridiplantae</taxon>
        <taxon>Streptophyta</taxon>
        <taxon>Embryophyta</taxon>
        <taxon>Tracheophyta</taxon>
        <taxon>Spermatophyta</taxon>
        <taxon>Magnoliopsida</taxon>
        <taxon>eudicotyledons</taxon>
        <taxon>Gunneridae</taxon>
        <taxon>Pentapetalae</taxon>
        <taxon>asterids</taxon>
        <taxon>lamiids</taxon>
        <taxon>Lamiales</taxon>
        <taxon>Orobanchaceae</taxon>
        <taxon>Buchnereae</taxon>
        <taxon>Striga</taxon>
    </lineage>
</organism>
<keyword evidence="2" id="KW-0812">Transmembrane</keyword>
<name>A0A5A7R9Q2_STRAF</name>
<feature type="region of interest" description="Disordered" evidence="1">
    <location>
        <begin position="1"/>
        <end position="25"/>
    </location>
</feature>
<evidence type="ECO:0000313" key="4">
    <source>
        <dbReference type="Proteomes" id="UP000325081"/>
    </source>
</evidence>
<protein>
    <submittedName>
        <fullName evidence="3">2'-deoxycytidine 5'-triphosphate deaminase</fullName>
    </submittedName>
</protein>
<evidence type="ECO:0000313" key="3">
    <source>
        <dbReference type="EMBL" id="GER54319.1"/>
    </source>
</evidence>
<dbReference type="AlphaFoldDB" id="A0A5A7R9Q2"/>
<dbReference type="EMBL" id="BKCP01011070">
    <property type="protein sequence ID" value="GER54319.1"/>
    <property type="molecule type" value="Genomic_DNA"/>
</dbReference>